<accession>A0A329QCC7</accession>
<dbReference type="Pfam" id="PF04069">
    <property type="entry name" value="OpuAC"/>
    <property type="match status" value="1"/>
</dbReference>
<organism evidence="15 16">
    <name type="scientific">Phytoactinopolyspora halophila</name>
    <dbReference type="NCBI Taxonomy" id="1981511"/>
    <lineage>
        <taxon>Bacteria</taxon>
        <taxon>Bacillati</taxon>
        <taxon>Actinomycetota</taxon>
        <taxon>Actinomycetes</taxon>
        <taxon>Jiangellales</taxon>
        <taxon>Jiangellaceae</taxon>
        <taxon>Phytoactinopolyspora</taxon>
    </lineage>
</organism>
<evidence type="ECO:0000256" key="7">
    <source>
        <dbReference type="ARBA" id="ARBA00023170"/>
    </source>
</evidence>
<evidence type="ECO:0000256" key="8">
    <source>
        <dbReference type="ARBA" id="ARBA00023180"/>
    </source>
</evidence>
<dbReference type="GO" id="GO:0015276">
    <property type="term" value="F:ligand-gated monoatomic ion channel activity"/>
    <property type="evidence" value="ECO:0007669"/>
    <property type="project" value="InterPro"/>
</dbReference>
<protein>
    <submittedName>
        <fullName evidence="15">Proline/glycine betaine ABC transporter substrate-binding protein ProX</fullName>
    </submittedName>
</protein>
<keyword evidence="16" id="KW-1185">Reference proteome</keyword>
<keyword evidence="4 11" id="KW-1133">Transmembrane helix</keyword>
<dbReference type="InterPro" id="IPR001320">
    <property type="entry name" value="Iontro_rcpt_C"/>
</dbReference>
<dbReference type="Gene3D" id="3.40.190.100">
    <property type="entry name" value="Glycine betaine-binding periplasmic protein, domain 2"/>
    <property type="match status" value="1"/>
</dbReference>
<feature type="signal peptide" evidence="12">
    <location>
        <begin position="1"/>
        <end position="31"/>
    </location>
</feature>
<evidence type="ECO:0000256" key="9">
    <source>
        <dbReference type="ARBA" id="ARBA00023303"/>
    </source>
</evidence>
<dbReference type="PANTHER" id="PTHR18966">
    <property type="entry name" value="IONOTROPIC GLUTAMATE RECEPTOR"/>
    <property type="match status" value="1"/>
</dbReference>
<evidence type="ECO:0000313" key="16">
    <source>
        <dbReference type="Proteomes" id="UP000250462"/>
    </source>
</evidence>
<keyword evidence="5" id="KW-0406">Ion transport</keyword>
<dbReference type="Pfam" id="PF00060">
    <property type="entry name" value="Lig_chan"/>
    <property type="match status" value="1"/>
</dbReference>
<dbReference type="SUPFAM" id="SSF53850">
    <property type="entry name" value="Periplasmic binding protein-like II"/>
    <property type="match status" value="2"/>
</dbReference>
<dbReference type="SMART" id="SM00079">
    <property type="entry name" value="PBPe"/>
    <property type="match status" value="1"/>
</dbReference>
<proteinExistence type="predicted"/>
<keyword evidence="2" id="KW-0813">Transport</keyword>
<evidence type="ECO:0000256" key="1">
    <source>
        <dbReference type="ARBA" id="ARBA00004141"/>
    </source>
</evidence>
<dbReference type="OrthoDB" id="8454826at2"/>
<dbReference type="SUPFAM" id="SSF81324">
    <property type="entry name" value="Voltage-gated potassium channels"/>
    <property type="match status" value="1"/>
</dbReference>
<name>A0A329QCC7_9ACTN</name>
<dbReference type="NCBIfam" id="NF008334">
    <property type="entry name" value="PRK11119.1"/>
    <property type="match status" value="1"/>
</dbReference>
<keyword evidence="6 11" id="KW-0472">Membrane</keyword>
<feature type="transmembrane region" description="Helical" evidence="11">
    <location>
        <begin position="492"/>
        <end position="514"/>
    </location>
</feature>
<dbReference type="Gene3D" id="1.10.287.70">
    <property type="match status" value="1"/>
</dbReference>
<reference evidence="15 16" key="1">
    <citation type="submission" date="2018-06" db="EMBL/GenBank/DDBJ databases">
        <title>Phytoactinopolyspora halophila sp. nov., a novel halophilic actinomycete isolated from a saline soil in China.</title>
        <authorList>
            <person name="Tang S.-K."/>
        </authorList>
    </citation>
    <scope>NUCLEOTIDE SEQUENCE [LARGE SCALE GENOMIC DNA]</scope>
    <source>
        <strain evidence="15 16">YIM 96934</strain>
    </source>
</reference>
<evidence type="ECO:0000256" key="11">
    <source>
        <dbReference type="SAM" id="Phobius"/>
    </source>
</evidence>
<comment type="caution">
    <text evidence="15">The sequence shown here is derived from an EMBL/GenBank/DDBJ whole genome shotgun (WGS) entry which is preliminary data.</text>
</comment>
<gene>
    <name evidence="15" type="ORF">DPM12_19515</name>
</gene>
<dbReference type="Proteomes" id="UP000250462">
    <property type="component" value="Unassembled WGS sequence"/>
</dbReference>
<dbReference type="InterPro" id="IPR015683">
    <property type="entry name" value="Ionotropic_Glu_rcpt"/>
</dbReference>
<dbReference type="InterPro" id="IPR007210">
    <property type="entry name" value="ABC_Gly_betaine_transp_sub-bd"/>
</dbReference>
<evidence type="ECO:0000256" key="2">
    <source>
        <dbReference type="ARBA" id="ARBA00022448"/>
    </source>
</evidence>
<evidence type="ECO:0000313" key="15">
    <source>
        <dbReference type="EMBL" id="RAW10055.1"/>
    </source>
</evidence>
<dbReference type="RefSeq" id="WP_112260037.1">
    <property type="nucleotide sequence ID" value="NZ_QMIG01000030.1"/>
</dbReference>
<dbReference type="InterPro" id="IPR001638">
    <property type="entry name" value="Solute-binding_3/MltF_N"/>
</dbReference>
<sequence length="712" mass="76876">MGRCRRQVRLAPARVASAVTIALAVAMPAAAGGQPADQDESAGENSTGDTVRLARATWDTGWFQAEVYRQLIEELGYTVEPITTMENEDFYRDAAAGEVDLWVNGWFPLHESIIDELGVGDRLDVVGTQVDSGALQGYLVDLDSVDEHGVTSLADLADPELAARFDTSGDGKADLVGCSVGWGCEAGIEEHLNELDLRDTVNHVQGDYAPLIEDVVERHENGEPVLFYTWTPNWTVGQLVPGEDVAWIDVRSSGSTGAQDTTIDDVPGCVSDPCRLGWSPNDIRAVANSDFLDANPPIRRLLEAVEIPLEEISDQNARMRDGEGTPDDIRRHAREWISANHGAVTEWLDTADPERERDDDGDTSGATPWSPGGTPDANTLTVVTRSLSPFVVYDGGEYTGFSVELWEHVARRLGVDYEIEQVNSLAKQIDDVQRGAADVALGGLDINSAVANDLALSQPTLRSGLQIMVRNDEDTGIVSTLARIATSDLTIWIGWFVVIFGIILLAVGHVIWLLERNRNPDIPASYPRGIAEAIWWGVVAVTPFGAGNNTPSRNAGRVFAVGWILAGYFLLAYFTASITSTMAVDEIHGDITGPEDLAGHRIATVAETPGAEYLATLGVGPVLFDDLDEAAQALRDDEVDAVVFDAPAVRHYAARAGAGDVRAVGPVFQEFSYGLGTALDGDLNAYIDVALLELVENGVYETLYERWFGTSP</sequence>
<keyword evidence="7" id="KW-0675">Receptor</keyword>
<evidence type="ECO:0000256" key="3">
    <source>
        <dbReference type="ARBA" id="ARBA00022692"/>
    </source>
</evidence>
<comment type="subcellular location">
    <subcellularLocation>
        <location evidence="1">Membrane</location>
        <topology evidence="1">Multi-pass membrane protein</topology>
    </subcellularLocation>
</comment>
<keyword evidence="9" id="KW-0407">Ion channel</keyword>
<evidence type="ECO:0000256" key="12">
    <source>
        <dbReference type="SAM" id="SignalP"/>
    </source>
</evidence>
<keyword evidence="3 11" id="KW-0812">Transmembrane</keyword>
<keyword evidence="8" id="KW-0325">Glycoprotein</keyword>
<feature type="transmembrane region" description="Helical" evidence="11">
    <location>
        <begin position="558"/>
        <end position="576"/>
    </location>
</feature>
<keyword evidence="12" id="KW-0732">Signal</keyword>
<evidence type="ECO:0000256" key="5">
    <source>
        <dbReference type="ARBA" id="ARBA00023065"/>
    </source>
</evidence>
<evidence type="ECO:0000256" key="10">
    <source>
        <dbReference type="SAM" id="MobiDB-lite"/>
    </source>
</evidence>
<feature type="domain" description="Solute-binding protein family 3/N-terminal" evidence="13">
    <location>
        <begin position="379"/>
        <end position="711"/>
    </location>
</feature>
<evidence type="ECO:0000256" key="6">
    <source>
        <dbReference type="ARBA" id="ARBA00023136"/>
    </source>
</evidence>
<evidence type="ECO:0000259" key="14">
    <source>
        <dbReference type="SMART" id="SM00079"/>
    </source>
</evidence>
<feature type="chain" id="PRO_5016253869" evidence="12">
    <location>
        <begin position="32"/>
        <end position="712"/>
    </location>
</feature>
<dbReference type="EMBL" id="QMIG01000030">
    <property type="protein sequence ID" value="RAW10055.1"/>
    <property type="molecule type" value="Genomic_DNA"/>
</dbReference>
<dbReference type="GO" id="GO:0043190">
    <property type="term" value="C:ATP-binding cassette (ABC) transporter complex"/>
    <property type="evidence" value="ECO:0007669"/>
    <property type="project" value="InterPro"/>
</dbReference>
<feature type="domain" description="Ionotropic glutamate receptor C-terminal" evidence="14">
    <location>
        <begin position="379"/>
        <end position="710"/>
    </location>
</feature>
<dbReference type="Gene3D" id="3.40.190.10">
    <property type="entry name" value="Periplasmic binding protein-like II"/>
    <property type="match status" value="3"/>
</dbReference>
<dbReference type="Pfam" id="PF00497">
    <property type="entry name" value="SBP_bac_3"/>
    <property type="match status" value="1"/>
</dbReference>
<evidence type="ECO:0000256" key="4">
    <source>
        <dbReference type="ARBA" id="ARBA00022989"/>
    </source>
</evidence>
<dbReference type="AlphaFoldDB" id="A0A329QCC7"/>
<dbReference type="SMART" id="SM00062">
    <property type="entry name" value="PBPb"/>
    <property type="match status" value="1"/>
</dbReference>
<evidence type="ECO:0000259" key="13">
    <source>
        <dbReference type="SMART" id="SM00062"/>
    </source>
</evidence>
<feature type="region of interest" description="Disordered" evidence="10">
    <location>
        <begin position="346"/>
        <end position="377"/>
    </location>
</feature>